<feature type="compositionally biased region" description="Acidic residues" evidence="1">
    <location>
        <begin position="418"/>
        <end position="434"/>
    </location>
</feature>
<keyword evidence="4" id="KW-1185">Reference proteome</keyword>
<evidence type="ECO:0000313" key="3">
    <source>
        <dbReference type="EMBL" id="VDP85469.1"/>
    </source>
</evidence>
<gene>
    <name evidence="3" type="ORF">ECPE_LOCUS9491</name>
</gene>
<dbReference type="EMBL" id="UZAN01047505">
    <property type="protein sequence ID" value="VDP85469.1"/>
    <property type="molecule type" value="Genomic_DNA"/>
</dbReference>
<protein>
    <submittedName>
        <fullName evidence="5">Anaphase-promoting complex subunit 2</fullName>
    </submittedName>
</protein>
<proteinExistence type="predicted"/>
<dbReference type="PANTHER" id="PTHR45957">
    <property type="entry name" value="ANAPHASE-PROMOTING COMPLEX SUBUNIT 2"/>
    <property type="match status" value="1"/>
</dbReference>
<dbReference type="Proteomes" id="UP000272942">
    <property type="component" value="Unassembled WGS sequence"/>
</dbReference>
<accession>A0A183ARA6</accession>
<feature type="domain" description="Anaphase-promoting complex subunit 2 TPR repeats" evidence="2">
    <location>
        <begin position="265"/>
        <end position="366"/>
    </location>
</feature>
<dbReference type="WBParaSite" id="ECPE_0000952001-mRNA-1">
    <property type="protein sequence ID" value="ECPE_0000952001-mRNA-1"/>
    <property type="gene ID" value="ECPE_0000952001"/>
</dbReference>
<dbReference type="AlphaFoldDB" id="A0A183ARA6"/>
<evidence type="ECO:0000259" key="2">
    <source>
        <dbReference type="Pfam" id="PF25773"/>
    </source>
</evidence>
<dbReference type="Gene3D" id="1.20.1310.10">
    <property type="entry name" value="Cullin Repeats"/>
    <property type="match status" value="1"/>
</dbReference>
<dbReference type="OrthoDB" id="5581181at2759"/>
<feature type="compositionally biased region" description="Basic and acidic residues" evidence="1">
    <location>
        <begin position="436"/>
        <end position="453"/>
    </location>
</feature>
<dbReference type="InterPro" id="IPR057975">
    <property type="entry name" value="TPR_ANAPC2"/>
</dbReference>
<feature type="region of interest" description="Disordered" evidence="1">
    <location>
        <begin position="418"/>
        <end position="454"/>
    </location>
</feature>
<dbReference type="GO" id="GO:0070979">
    <property type="term" value="P:protein K11-linked ubiquitination"/>
    <property type="evidence" value="ECO:0007669"/>
    <property type="project" value="TreeGrafter"/>
</dbReference>
<reference evidence="5" key="1">
    <citation type="submission" date="2016-06" db="UniProtKB">
        <authorList>
            <consortium name="WormBaseParasite"/>
        </authorList>
    </citation>
    <scope>IDENTIFICATION</scope>
</reference>
<sequence>MWACERMNAHEAISAVFGFDASTTPKDTCKQLFLEYLTFHLQSSGAANLFTDFLNQFEHELSNTCSSKQLSVTNEETKLFDRFLTLLIEFNTHVNQFLTSTFKCPTMQFEPSQIPKSLWREIQTCLACVVLPADLCARLHALLEVYLRLELELAETQDGCFHVFSAILPGACDTFKQQTVQCARIQSQANQPLMLTRFFTPLCLPFARSALTIRVSTLCTDNFSEHFLEAILDYKEKVLKGLWLRSVFEHCEKQVTLISPQLSDSLVYEVFYEVRKSDLFSLIIEYPDSIAALLDLGKCVDHISVRRDLIAHLTEEVKQRLLHPGVHTEQILVAYSYLVRALRLVDKSYLTQDIVCRPVSLCLRQREDAVRCIVDKLISAPESGKDEIEAETDEPVGSTTELHSELLLPKPLEVEPVDGAEDSDADVVAEDPPFDADCHVTNDDVPDTPKSEPDATVWGANWQPDPVEAMYQGGLWRRRMDLLSMLVSIYGSKKAFLVEYKQLLSQRLLKQRSFHTARELRNLELLKLRFGEQNLVECEVSVEQV</sequence>
<dbReference type="Pfam" id="PF25773">
    <property type="entry name" value="TPR_ANAPC2"/>
    <property type="match status" value="1"/>
</dbReference>
<dbReference type="PANTHER" id="PTHR45957:SF1">
    <property type="entry name" value="ANAPHASE-PROMOTING COMPLEX SUBUNIT 2"/>
    <property type="match status" value="1"/>
</dbReference>
<dbReference type="SUPFAM" id="SSF75632">
    <property type="entry name" value="Cullin homology domain"/>
    <property type="match status" value="1"/>
</dbReference>
<name>A0A183ARA6_9TREM</name>
<dbReference type="InterPro" id="IPR036317">
    <property type="entry name" value="Cullin_homology_sf"/>
</dbReference>
<dbReference type="GO" id="GO:0007091">
    <property type="term" value="P:metaphase/anaphase transition of mitotic cell cycle"/>
    <property type="evidence" value="ECO:0007669"/>
    <property type="project" value="TreeGrafter"/>
</dbReference>
<dbReference type="InterPro" id="IPR044554">
    <property type="entry name" value="ANAPC2"/>
</dbReference>
<evidence type="ECO:0000256" key="1">
    <source>
        <dbReference type="SAM" id="MobiDB-lite"/>
    </source>
</evidence>
<evidence type="ECO:0000313" key="4">
    <source>
        <dbReference type="Proteomes" id="UP000272942"/>
    </source>
</evidence>
<dbReference type="GO" id="GO:0005680">
    <property type="term" value="C:anaphase-promoting complex"/>
    <property type="evidence" value="ECO:0007669"/>
    <property type="project" value="TreeGrafter"/>
</dbReference>
<organism evidence="5">
    <name type="scientific">Echinostoma caproni</name>
    <dbReference type="NCBI Taxonomy" id="27848"/>
    <lineage>
        <taxon>Eukaryota</taxon>
        <taxon>Metazoa</taxon>
        <taxon>Spiralia</taxon>
        <taxon>Lophotrochozoa</taxon>
        <taxon>Platyhelminthes</taxon>
        <taxon>Trematoda</taxon>
        <taxon>Digenea</taxon>
        <taxon>Plagiorchiida</taxon>
        <taxon>Echinostomata</taxon>
        <taxon>Echinostomatoidea</taxon>
        <taxon>Echinostomatidae</taxon>
        <taxon>Echinostoma</taxon>
    </lineage>
</organism>
<evidence type="ECO:0000313" key="5">
    <source>
        <dbReference type="WBParaSite" id="ECPE_0000952001-mRNA-1"/>
    </source>
</evidence>
<reference evidence="3 4" key="2">
    <citation type="submission" date="2018-11" db="EMBL/GenBank/DDBJ databases">
        <authorList>
            <consortium name="Pathogen Informatics"/>
        </authorList>
    </citation>
    <scope>NUCLEOTIDE SEQUENCE [LARGE SCALE GENOMIC DNA]</scope>
    <source>
        <strain evidence="3 4">Egypt</strain>
    </source>
</reference>